<proteinExistence type="predicted"/>
<protein>
    <submittedName>
        <fullName evidence="1">Uncharacterized protein</fullName>
    </submittedName>
</protein>
<dbReference type="EMBL" id="VSSQ01019984">
    <property type="protein sequence ID" value="MPM64491.1"/>
    <property type="molecule type" value="Genomic_DNA"/>
</dbReference>
<gene>
    <name evidence="1" type="ORF">SDC9_111378</name>
</gene>
<reference evidence="1" key="1">
    <citation type="submission" date="2019-08" db="EMBL/GenBank/DDBJ databases">
        <authorList>
            <person name="Kucharzyk K."/>
            <person name="Murdoch R.W."/>
            <person name="Higgins S."/>
            <person name="Loffler F."/>
        </authorList>
    </citation>
    <scope>NUCLEOTIDE SEQUENCE</scope>
</reference>
<name>A0A645BIU9_9ZZZZ</name>
<dbReference type="AlphaFoldDB" id="A0A645BIU9"/>
<sequence length="98" mass="11415">MNSKLLEKINVFLSESSPESILNECHEYGCNIQDTNILNSKLEEIMYSFNQDITFELEESFLMEYFFDIVDDQDIAIFKFDISKNNNEDNNISILIAA</sequence>
<accession>A0A645BIU9</accession>
<organism evidence="1">
    <name type="scientific">bioreactor metagenome</name>
    <dbReference type="NCBI Taxonomy" id="1076179"/>
    <lineage>
        <taxon>unclassified sequences</taxon>
        <taxon>metagenomes</taxon>
        <taxon>ecological metagenomes</taxon>
    </lineage>
</organism>
<comment type="caution">
    <text evidence="1">The sequence shown here is derived from an EMBL/GenBank/DDBJ whole genome shotgun (WGS) entry which is preliminary data.</text>
</comment>
<evidence type="ECO:0000313" key="1">
    <source>
        <dbReference type="EMBL" id="MPM64491.1"/>
    </source>
</evidence>